<reference evidence="5 6" key="1">
    <citation type="submission" date="2024-09" db="EMBL/GenBank/DDBJ databases">
        <authorList>
            <person name="Sun Q."/>
            <person name="Mori K."/>
        </authorList>
    </citation>
    <scope>NUCLEOTIDE SEQUENCE [LARGE SCALE GENOMIC DNA]</scope>
    <source>
        <strain evidence="5 6">TISTR 1856</strain>
    </source>
</reference>
<keyword evidence="6" id="KW-1185">Reference proteome</keyword>
<dbReference type="SUPFAM" id="SSF53335">
    <property type="entry name" value="S-adenosyl-L-methionine-dependent methyltransferases"/>
    <property type="match status" value="1"/>
</dbReference>
<dbReference type="Gene3D" id="3.40.50.150">
    <property type="entry name" value="Vaccinia Virus protein VP39"/>
    <property type="match status" value="1"/>
</dbReference>
<comment type="caution">
    <text evidence="5">The sequence shown here is derived from an EMBL/GenBank/DDBJ whole genome shotgun (WGS) entry which is preliminary data.</text>
</comment>
<keyword evidence="3" id="KW-0949">S-adenosyl-L-methionine</keyword>
<organism evidence="5 6">
    <name type="scientific">Kineococcus gynurae</name>
    <dbReference type="NCBI Taxonomy" id="452979"/>
    <lineage>
        <taxon>Bacteria</taxon>
        <taxon>Bacillati</taxon>
        <taxon>Actinomycetota</taxon>
        <taxon>Actinomycetes</taxon>
        <taxon>Kineosporiales</taxon>
        <taxon>Kineosporiaceae</taxon>
        <taxon>Kineococcus</taxon>
    </lineage>
</organism>
<protein>
    <submittedName>
        <fullName evidence="5">Class I SAM-dependent methyltransferase</fullName>
        <ecNumber evidence="5">2.1.1.222</ecNumber>
        <ecNumber evidence="5">2.1.1.64</ecNumber>
    </submittedName>
</protein>
<evidence type="ECO:0000256" key="1">
    <source>
        <dbReference type="ARBA" id="ARBA00022603"/>
    </source>
</evidence>
<dbReference type="InterPro" id="IPR029063">
    <property type="entry name" value="SAM-dependent_MTases_sf"/>
</dbReference>
<dbReference type="EC" id="2.1.1.222" evidence="5"/>
<dbReference type="RefSeq" id="WP_380137199.1">
    <property type="nucleotide sequence ID" value="NZ_JBHLUI010000008.1"/>
</dbReference>
<dbReference type="PANTHER" id="PTHR43464">
    <property type="entry name" value="METHYLTRANSFERASE"/>
    <property type="match status" value="1"/>
</dbReference>
<gene>
    <name evidence="5" type="ORF">ACFFVI_14885</name>
</gene>
<accession>A0ABV5LW05</accession>
<feature type="domain" description="Methyltransferase" evidence="4">
    <location>
        <begin position="40"/>
        <end position="147"/>
    </location>
</feature>
<dbReference type="Proteomes" id="UP001589748">
    <property type="component" value="Unassembled WGS sequence"/>
</dbReference>
<dbReference type="Pfam" id="PF13649">
    <property type="entry name" value="Methyltransf_25"/>
    <property type="match status" value="1"/>
</dbReference>
<dbReference type="InterPro" id="IPR041698">
    <property type="entry name" value="Methyltransf_25"/>
</dbReference>
<dbReference type="GO" id="GO:0032259">
    <property type="term" value="P:methylation"/>
    <property type="evidence" value="ECO:0007669"/>
    <property type="project" value="UniProtKB-KW"/>
</dbReference>
<evidence type="ECO:0000259" key="4">
    <source>
        <dbReference type="Pfam" id="PF13649"/>
    </source>
</evidence>
<evidence type="ECO:0000313" key="6">
    <source>
        <dbReference type="Proteomes" id="UP001589748"/>
    </source>
</evidence>
<keyword evidence="2 5" id="KW-0808">Transferase</keyword>
<name>A0ABV5LW05_9ACTN</name>
<keyword evidence="1 5" id="KW-0489">Methyltransferase</keyword>
<sequence>MSRGPATLLRGTTPPTWRYDRLVEALTPVLRGLGSAPLRVLDVGGGAGRDAVALARLGHEVLVLDTSARALAQAHEAADRAGVADRIRTVDADLEDLTTLAELTRYRAGGSGSFDLVCCHDVLGGRGSAEQVLLDLATVSSSVRPGGVLSLLGPVRPARGELGLDPDVLGVALLDLGLHEVSPGELLAPVGERGTPFWHLTARRA</sequence>
<dbReference type="PANTHER" id="PTHR43464:SF19">
    <property type="entry name" value="UBIQUINONE BIOSYNTHESIS O-METHYLTRANSFERASE, MITOCHONDRIAL"/>
    <property type="match status" value="1"/>
</dbReference>
<dbReference type="GO" id="GO:0061542">
    <property type="term" value="F:3-demethylubiquinol 3-O-methyltransferase activity"/>
    <property type="evidence" value="ECO:0007669"/>
    <property type="project" value="UniProtKB-EC"/>
</dbReference>
<evidence type="ECO:0000256" key="3">
    <source>
        <dbReference type="ARBA" id="ARBA00022691"/>
    </source>
</evidence>
<dbReference type="EC" id="2.1.1.64" evidence="5"/>
<dbReference type="EMBL" id="JBHMDM010000007">
    <property type="protein sequence ID" value="MFB9378254.1"/>
    <property type="molecule type" value="Genomic_DNA"/>
</dbReference>
<evidence type="ECO:0000313" key="5">
    <source>
        <dbReference type="EMBL" id="MFB9378254.1"/>
    </source>
</evidence>
<dbReference type="GO" id="GO:0102208">
    <property type="term" value="F:2-polyprenyl-6-hydroxyphenol methylase activity"/>
    <property type="evidence" value="ECO:0007669"/>
    <property type="project" value="UniProtKB-EC"/>
</dbReference>
<proteinExistence type="predicted"/>
<evidence type="ECO:0000256" key="2">
    <source>
        <dbReference type="ARBA" id="ARBA00022679"/>
    </source>
</evidence>
<dbReference type="CDD" id="cd02440">
    <property type="entry name" value="AdoMet_MTases"/>
    <property type="match status" value="1"/>
</dbReference>